<dbReference type="Proteomes" id="UP000265926">
    <property type="component" value="Unassembled WGS sequence"/>
</dbReference>
<name>A0A399T4U7_9BACT</name>
<dbReference type="AlphaFoldDB" id="A0A399T4U7"/>
<organism evidence="2 3">
    <name type="scientific">Maribellus luteus</name>
    <dbReference type="NCBI Taxonomy" id="2305463"/>
    <lineage>
        <taxon>Bacteria</taxon>
        <taxon>Pseudomonadati</taxon>
        <taxon>Bacteroidota</taxon>
        <taxon>Bacteroidia</taxon>
        <taxon>Marinilabiliales</taxon>
        <taxon>Prolixibacteraceae</taxon>
        <taxon>Maribellus</taxon>
    </lineage>
</organism>
<dbReference type="EMBL" id="QWGR01000003">
    <property type="protein sequence ID" value="RIJ49227.1"/>
    <property type="molecule type" value="Genomic_DNA"/>
</dbReference>
<reference evidence="2 3" key="1">
    <citation type="submission" date="2018-08" db="EMBL/GenBank/DDBJ databases">
        <title>Pallidiluteibacterium maritimus gen. nov., sp. nov., isolated from coastal sediment.</title>
        <authorList>
            <person name="Zhou L.Y."/>
        </authorList>
    </citation>
    <scope>NUCLEOTIDE SEQUENCE [LARGE SCALE GENOMIC DNA]</scope>
    <source>
        <strain evidence="2 3">XSD2</strain>
    </source>
</reference>
<dbReference type="Pfam" id="PF09992">
    <property type="entry name" value="NAGPA"/>
    <property type="match status" value="1"/>
</dbReference>
<dbReference type="PANTHER" id="PTHR40446">
    <property type="entry name" value="N-ACETYLGLUCOSAMINE-1-PHOSPHODIESTER ALPHA-N-ACETYLGLUCOSAMINIDASE"/>
    <property type="match status" value="1"/>
</dbReference>
<dbReference type="PANTHER" id="PTHR40446:SF2">
    <property type="entry name" value="N-ACETYLGLUCOSAMINE-1-PHOSPHODIESTER ALPHA-N-ACETYLGLUCOSAMINIDASE"/>
    <property type="match status" value="1"/>
</dbReference>
<evidence type="ECO:0000259" key="1">
    <source>
        <dbReference type="Pfam" id="PF09992"/>
    </source>
</evidence>
<evidence type="ECO:0000313" key="2">
    <source>
        <dbReference type="EMBL" id="RIJ49227.1"/>
    </source>
</evidence>
<sequence length="285" mass="31665">MMRKTLLWLVMIVVSGTVFSQELQTGLREKSFSRNDWAKEKIAKRITWYQLKSGELFGEPQSINVIKVDLRKHKYDVSVVYSDSARILLSEMAEQQNALAAINGTFFDMKKGGAVVFLKAGNEVITPPNPEATALIREAAFAVGDSALVVEFPKEEWTHWHTNFEDIMVSGPMLVKNGKLVESDSVAFNTTKHPRSAIGITYDYELLLVTADGRHKDKANGLSMNELGVLMKELTCKNAMNLDGGGSTTLWLKEEGVVNFPSDNKAFDHEGARKVANGIAILRNK</sequence>
<accession>A0A399T4U7</accession>
<dbReference type="OrthoDB" id="9809781at2"/>
<comment type="caution">
    <text evidence="2">The sequence shown here is derived from an EMBL/GenBank/DDBJ whole genome shotgun (WGS) entry which is preliminary data.</text>
</comment>
<evidence type="ECO:0000313" key="3">
    <source>
        <dbReference type="Proteomes" id="UP000265926"/>
    </source>
</evidence>
<dbReference type="RefSeq" id="WP_119437113.1">
    <property type="nucleotide sequence ID" value="NZ_QWGR01000003.1"/>
</dbReference>
<keyword evidence="3" id="KW-1185">Reference proteome</keyword>
<protein>
    <recommendedName>
        <fullName evidence="1">Phosphodiester glycosidase domain-containing protein</fullName>
    </recommendedName>
</protein>
<gene>
    <name evidence="2" type="ORF">D1614_06650</name>
</gene>
<feature type="domain" description="Phosphodiester glycosidase" evidence="1">
    <location>
        <begin position="97"/>
        <end position="281"/>
    </location>
</feature>
<proteinExistence type="predicted"/>
<dbReference type="InterPro" id="IPR018711">
    <property type="entry name" value="NAGPA"/>
</dbReference>